<proteinExistence type="predicted"/>
<keyword evidence="2" id="KW-1185">Reference proteome</keyword>
<sequence length="111" mass="12883">MQTYRPDKFKTTYGNMQGEALWKFLNETSTIAIMETASYLRRPAIEPLSPFLQHRFPKVRRSAQMRRMIGHMVRQILEDRGFGLYRSNLRITNPANIFAFGSAYHSPDAGL</sequence>
<protein>
    <submittedName>
        <fullName evidence="1">Uncharacterized protein</fullName>
    </submittedName>
</protein>
<reference evidence="1" key="2">
    <citation type="submission" date="2020-09" db="EMBL/GenBank/DDBJ databases">
        <authorList>
            <person name="Sun Q."/>
            <person name="Zhou Y."/>
        </authorList>
    </citation>
    <scope>NUCLEOTIDE SEQUENCE</scope>
    <source>
        <strain evidence="1">CGMCC 1.15880</strain>
    </source>
</reference>
<organism evidence="1 2">
    <name type="scientific">Neptunicoccus cionae</name>
    <dbReference type="NCBI Taxonomy" id="2035344"/>
    <lineage>
        <taxon>Bacteria</taxon>
        <taxon>Pseudomonadati</taxon>
        <taxon>Pseudomonadota</taxon>
        <taxon>Alphaproteobacteria</taxon>
        <taxon>Rhodobacterales</taxon>
        <taxon>Paracoccaceae</taxon>
        <taxon>Neptunicoccus</taxon>
    </lineage>
</organism>
<dbReference type="RefSeq" id="WP_188671343.1">
    <property type="nucleotide sequence ID" value="NZ_BMKA01000001.1"/>
</dbReference>
<accession>A0A916VN29</accession>
<dbReference type="AlphaFoldDB" id="A0A916VN29"/>
<evidence type="ECO:0000313" key="1">
    <source>
        <dbReference type="EMBL" id="GGA11197.1"/>
    </source>
</evidence>
<evidence type="ECO:0000313" key="2">
    <source>
        <dbReference type="Proteomes" id="UP000628017"/>
    </source>
</evidence>
<name>A0A916VN29_9RHOB</name>
<reference evidence="1" key="1">
    <citation type="journal article" date="2014" name="Int. J. Syst. Evol. Microbiol.">
        <title>Complete genome sequence of Corynebacterium casei LMG S-19264T (=DSM 44701T), isolated from a smear-ripened cheese.</title>
        <authorList>
            <consortium name="US DOE Joint Genome Institute (JGI-PGF)"/>
            <person name="Walter F."/>
            <person name="Albersmeier A."/>
            <person name="Kalinowski J."/>
            <person name="Ruckert C."/>
        </authorList>
    </citation>
    <scope>NUCLEOTIDE SEQUENCE</scope>
    <source>
        <strain evidence="1">CGMCC 1.15880</strain>
    </source>
</reference>
<dbReference type="Proteomes" id="UP000628017">
    <property type="component" value="Unassembled WGS sequence"/>
</dbReference>
<gene>
    <name evidence="1" type="ORF">GCM10011498_09210</name>
</gene>
<comment type="caution">
    <text evidence="1">The sequence shown here is derived from an EMBL/GenBank/DDBJ whole genome shotgun (WGS) entry which is preliminary data.</text>
</comment>
<dbReference type="EMBL" id="BMKA01000001">
    <property type="protein sequence ID" value="GGA11197.1"/>
    <property type="molecule type" value="Genomic_DNA"/>
</dbReference>